<dbReference type="AlphaFoldDB" id="A0A3E3I5S7"/>
<evidence type="ECO:0000313" key="6">
    <source>
        <dbReference type="EMBL" id="RGE60981.1"/>
    </source>
</evidence>
<dbReference type="InterPro" id="IPR038729">
    <property type="entry name" value="Rad50/SbcC_AAA"/>
</dbReference>
<evidence type="ECO:0000256" key="4">
    <source>
        <dbReference type="SAM" id="Coils"/>
    </source>
</evidence>
<proteinExistence type="inferred from homology"/>
<comment type="subunit">
    <text evidence="2">Heterodimer of SbcC and SbcD.</text>
</comment>
<dbReference type="PANTHER" id="PTHR32114">
    <property type="entry name" value="ABC TRANSPORTER ABCH.3"/>
    <property type="match status" value="1"/>
</dbReference>
<evidence type="ECO:0000259" key="5">
    <source>
        <dbReference type="Pfam" id="PF13476"/>
    </source>
</evidence>
<accession>A0A3E3I5S7</accession>
<dbReference type="RefSeq" id="WP_117544490.1">
    <property type="nucleotide sequence ID" value="NZ_JBKUNB010000006.1"/>
</dbReference>
<comment type="caution">
    <text evidence="6">The sequence shown here is derived from an EMBL/GenBank/DDBJ whole genome shotgun (WGS) entry which is preliminary data.</text>
</comment>
<dbReference type="PANTHER" id="PTHR32114:SF2">
    <property type="entry name" value="ABC TRANSPORTER ABCH.3"/>
    <property type="match status" value="1"/>
</dbReference>
<dbReference type="EMBL" id="QVLV01000006">
    <property type="protein sequence ID" value="RGE60981.1"/>
    <property type="molecule type" value="Genomic_DNA"/>
</dbReference>
<dbReference type="Proteomes" id="UP000260812">
    <property type="component" value="Unassembled WGS sequence"/>
</dbReference>
<dbReference type="InterPro" id="IPR027417">
    <property type="entry name" value="P-loop_NTPase"/>
</dbReference>
<dbReference type="SUPFAM" id="SSF52540">
    <property type="entry name" value="P-loop containing nucleoside triphosphate hydrolases"/>
    <property type="match status" value="1"/>
</dbReference>
<sequence>MKPITLTLCGWGPFRDSQTVDFTKLSENGIFLITGQTGAGKTTVFDGITYALYGNMSGEIREKNSVRSDFAEDGTPTFAELVMQHNGEVYRIYRNPEYMRPKKRKNGKAAMTKEREKAVLTLPDGTAVEGSSEVTRKIQEILRLDYRQFKQISMIAQGEFARLLTASPNEKTRIFREIFDTALYDRFAARLREDANNLYKEVMEYRHRMDEDVRQFSTEDEIWKELTEGGGYSYDLLMERLGQLEKQYREAEKAAGKQAEKVDGELVELEKQMEQAESVRKSFARLQETREKLERLKEKAEEMKQEEERLKRAEHAAEIRAEYQLVNSLEKQVAALSRQQQAEQEAIVRDEAGLASCREFYENRERLLAFYDIIQAQAEQKARQEAGEKRKKQLGEKLLRQQSDYLAQEKEAGEKQQALTEAQNRYRRAVIGLAARLVEEGKPCPVCGSLEHPKVAHAEEDVPDEEQLNRLQEAYEESSARLTLLHGLAAAARAELEAQEEQNRQLAEEEKRLHSEIEAFPETLADFAGQHSRAQVQEQAERYAGLVTAQTVRRQNLERLAADKAALEKECREARGKWQEALENGRFSGEEAYLEAVLEEEARRRLSESISRYRMETASLTELCAHMEEELKGKEETDTAPLALKRDELREEKRKGERLRTDCSIAASDAARTLRLLKAKKDDMEKREKAYGIIRDLDNMASGNNARKLVFEQYVLSGYFEDILEAANLRLRRMTGGRYELSRVEEAGDGRSKDSLEIRVMDYYTGKYRSVKTLSGGESFKASLSLALGMSDVIQAESGGIRVEALFIDEGFGALDSESLDQACSALMGLVESDRMIGIISHVPELQERISSQIFIEKKNTGSRIHS</sequence>
<protein>
    <recommendedName>
        <fullName evidence="3">Nuclease SbcCD subunit C</fullName>
    </recommendedName>
</protein>
<evidence type="ECO:0000313" key="7">
    <source>
        <dbReference type="Proteomes" id="UP000260812"/>
    </source>
</evidence>
<dbReference type="GO" id="GO:0016887">
    <property type="term" value="F:ATP hydrolysis activity"/>
    <property type="evidence" value="ECO:0007669"/>
    <property type="project" value="InterPro"/>
</dbReference>
<feature type="domain" description="Rad50/SbcC-type AAA" evidence="5">
    <location>
        <begin position="6"/>
        <end position="310"/>
    </location>
</feature>
<keyword evidence="4" id="KW-0175">Coiled coil</keyword>
<dbReference type="Pfam" id="PF13558">
    <property type="entry name" value="SbcC_Walker_B"/>
    <property type="match status" value="1"/>
</dbReference>
<dbReference type="Pfam" id="PF13476">
    <property type="entry name" value="AAA_23"/>
    <property type="match status" value="1"/>
</dbReference>
<dbReference type="Gene3D" id="3.40.50.300">
    <property type="entry name" value="P-loop containing nucleotide triphosphate hydrolases"/>
    <property type="match status" value="2"/>
</dbReference>
<keyword evidence="7" id="KW-1185">Reference proteome</keyword>
<comment type="similarity">
    <text evidence="1">Belongs to the SMC family. SbcC subfamily.</text>
</comment>
<dbReference type="GeneID" id="97987310"/>
<feature type="coiled-coil region" evidence="4">
    <location>
        <begin position="557"/>
        <end position="584"/>
    </location>
</feature>
<gene>
    <name evidence="6" type="ORF">DXC51_10590</name>
</gene>
<organism evidence="6 7">
    <name type="scientific">Eisenbergiella massiliensis</name>
    <dbReference type="NCBI Taxonomy" id="1720294"/>
    <lineage>
        <taxon>Bacteria</taxon>
        <taxon>Bacillati</taxon>
        <taxon>Bacillota</taxon>
        <taxon>Clostridia</taxon>
        <taxon>Lachnospirales</taxon>
        <taxon>Lachnospiraceae</taxon>
        <taxon>Eisenbergiella</taxon>
    </lineage>
</organism>
<reference evidence="6" key="1">
    <citation type="submission" date="2018-08" db="EMBL/GenBank/DDBJ databases">
        <title>A genome reference for cultivated species of the human gut microbiota.</title>
        <authorList>
            <person name="Zou Y."/>
            <person name="Xue W."/>
            <person name="Luo G."/>
        </authorList>
    </citation>
    <scope>NUCLEOTIDE SEQUENCE [LARGE SCALE GENOMIC DNA]</scope>
    <source>
        <strain evidence="6">TF05-5AC</strain>
    </source>
</reference>
<evidence type="ECO:0000256" key="2">
    <source>
        <dbReference type="ARBA" id="ARBA00011322"/>
    </source>
</evidence>
<name>A0A3E3I5S7_9FIRM</name>
<feature type="coiled-coil region" evidence="4">
    <location>
        <begin position="489"/>
        <end position="519"/>
    </location>
</feature>
<evidence type="ECO:0000256" key="1">
    <source>
        <dbReference type="ARBA" id="ARBA00006930"/>
    </source>
</evidence>
<dbReference type="GO" id="GO:0006302">
    <property type="term" value="P:double-strand break repair"/>
    <property type="evidence" value="ECO:0007669"/>
    <property type="project" value="InterPro"/>
</dbReference>
<feature type="coiled-coil region" evidence="4">
    <location>
        <begin position="234"/>
        <end position="346"/>
    </location>
</feature>
<evidence type="ECO:0000256" key="3">
    <source>
        <dbReference type="ARBA" id="ARBA00013368"/>
    </source>
</evidence>